<evidence type="ECO:0000259" key="1">
    <source>
        <dbReference type="Pfam" id="PF01926"/>
    </source>
</evidence>
<dbReference type="InterPro" id="IPR027417">
    <property type="entry name" value="P-loop_NTPase"/>
</dbReference>
<sequence>MPIRIPRMLSKVKVRELESKDSIIVYVNGVRYLTLTYFLAPLIPRVIGPTGSGKSAFIAKATENHREDTGQGFCAGSHTKDIQATKFAISNYSNVILVDTPGFDVTTISQLVILTMVSNWLRKTYGRKATAILCFHSITDNRVQWIPHNDRLAVLQGLCEDGAASKISLVTTMWDEVDKEVGNETLGELQDDFWKVMISQGSRVFQHSNTSESARKLIQEVIGNGLMMAIGSEKGTGGLATLDGTHLHDIER</sequence>
<protein>
    <recommendedName>
        <fullName evidence="1">G domain-containing protein</fullName>
    </recommendedName>
</protein>
<feature type="domain" description="G" evidence="1">
    <location>
        <begin position="46"/>
        <end position="127"/>
    </location>
</feature>
<dbReference type="AlphaFoldDB" id="A0A0C3A3J6"/>
<accession>A0A0C3A3J6</accession>
<dbReference type="Gene3D" id="3.40.50.300">
    <property type="entry name" value="P-loop containing nucleotide triphosphate hydrolases"/>
    <property type="match status" value="1"/>
</dbReference>
<reference evidence="2 3" key="1">
    <citation type="submission" date="2014-04" db="EMBL/GenBank/DDBJ databases">
        <authorList>
            <consortium name="DOE Joint Genome Institute"/>
            <person name="Kuo A."/>
            <person name="Kohler A."/>
            <person name="Nagy L.G."/>
            <person name="Floudas D."/>
            <person name="Copeland A."/>
            <person name="Barry K.W."/>
            <person name="Cichocki N."/>
            <person name="Veneault-Fourrey C."/>
            <person name="LaButti K."/>
            <person name="Lindquist E.A."/>
            <person name="Lipzen A."/>
            <person name="Lundell T."/>
            <person name="Morin E."/>
            <person name="Murat C."/>
            <person name="Sun H."/>
            <person name="Tunlid A."/>
            <person name="Henrissat B."/>
            <person name="Grigoriev I.V."/>
            <person name="Hibbett D.S."/>
            <person name="Martin F."/>
            <person name="Nordberg H.P."/>
            <person name="Cantor M.N."/>
            <person name="Hua S.X."/>
        </authorList>
    </citation>
    <scope>NUCLEOTIDE SEQUENCE [LARGE SCALE GENOMIC DNA]</scope>
    <source>
        <strain evidence="2 3">Foug A</strain>
    </source>
</reference>
<reference evidence="3" key="2">
    <citation type="submission" date="2015-01" db="EMBL/GenBank/DDBJ databases">
        <title>Evolutionary Origins and Diversification of the Mycorrhizal Mutualists.</title>
        <authorList>
            <consortium name="DOE Joint Genome Institute"/>
            <consortium name="Mycorrhizal Genomics Consortium"/>
            <person name="Kohler A."/>
            <person name="Kuo A."/>
            <person name="Nagy L.G."/>
            <person name="Floudas D."/>
            <person name="Copeland A."/>
            <person name="Barry K.W."/>
            <person name="Cichocki N."/>
            <person name="Veneault-Fourrey C."/>
            <person name="LaButti K."/>
            <person name="Lindquist E.A."/>
            <person name="Lipzen A."/>
            <person name="Lundell T."/>
            <person name="Morin E."/>
            <person name="Murat C."/>
            <person name="Riley R."/>
            <person name="Ohm R."/>
            <person name="Sun H."/>
            <person name="Tunlid A."/>
            <person name="Henrissat B."/>
            <person name="Grigoriev I.V."/>
            <person name="Hibbett D.S."/>
            <person name="Martin F."/>
        </authorList>
    </citation>
    <scope>NUCLEOTIDE SEQUENCE [LARGE SCALE GENOMIC DNA]</scope>
    <source>
        <strain evidence="3">Foug A</strain>
    </source>
</reference>
<dbReference type="SUPFAM" id="SSF52540">
    <property type="entry name" value="P-loop containing nucleoside triphosphate hydrolases"/>
    <property type="match status" value="1"/>
</dbReference>
<evidence type="ECO:0000313" key="3">
    <source>
        <dbReference type="Proteomes" id="UP000053989"/>
    </source>
</evidence>
<proteinExistence type="predicted"/>
<name>A0A0C3A3J6_9AGAM</name>
<dbReference type="Pfam" id="PF01926">
    <property type="entry name" value="MMR_HSR1"/>
    <property type="match status" value="1"/>
</dbReference>
<dbReference type="EMBL" id="KN822010">
    <property type="protein sequence ID" value="KIM68223.1"/>
    <property type="molecule type" value="Genomic_DNA"/>
</dbReference>
<dbReference type="InParanoid" id="A0A0C3A3J6"/>
<evidence type="ECO:0000313" key="2">
    <source>
        <dbReference type="EMBL" id="KIM68223.1"/>
    </source>
</evidence>
<dbReference type="GO" id="GO:0005525">
    <property type="term" value="F:GTP binding"/>
    <property type="evidence" value="ECO:0007669"/>
    <property type="project" value="InterPro"/>
</dbReference>
<dbReference type="Proteomes" id="UP000053989">
    <property type="component" value="Unassembled WGS sequence"/>
</dbReference>
<dbReference type="STRING" id="1036808.A0A0C3A3J6"/>
<keyword evidence="3" id="KW-1185">Reference proteome</keyword>
<dbReference type="HOGENOM" id="CLU_018003_0_1_1"/>
<dbReference type="InterPro" id="IPR006073">
    <property type="entry name" value="GTP-bd"/>
</dbReference>
<dbReference type="CDD" id="cd00882">
    <property type="entry name" value="Ras_like_GTPase"/>
    <property type="match status" value="1"/>
</dbReference>
<gene>
    <name evidence="2" type="ORF">SCLCIDRAFT_1186726</name>
</gene>
<dbReference type="OrthoDB" id="8954335at2759"/>
<organism evidence="2 3">
    <name type="scientific">Scleroderma citrinum Foug A</name>
    <dbReference type="NCBI Taxonomy" id="1036808"/>
    <lineage>
        <taxon>Eukaryota</taxon>
        <taxon>Fungi</taxon>
        <taxon>Dikarya</taxon>
        <taxon>Basidiomycota</taxon>
        <taxon>Agaricomycotina</taxon>
        <taxon>Agaricomycetes</taxon>
        <taxon>Agaricomycetidae</taxon>
        <taxon>Boletales</taxon>
        <taxon>Sclerodermatineae</taxon>
        <taxon>Sclerodermataceae</taxon>
        <taxon>Scleroderma</taxon>
    </lineage>
</organism>